<protein>
    <submittedName>
        <fullName evidence="1">Glycosyltransferase family 4 protein</fullName>
    </submittedName>
</protein>
<reference evidence="1" key="1">
    <citation type="submission" date="2022-07" db="EMBL/GenBank/DDBJ databases">
        <title>Tahibacter sp., a new gammaproteobacterium isolated from the silt sample collected at pig farm.</title>
        <authorList>
            <person name="Chen H."/>
        </authorList>
    </citation>
    <scope>NUCLEOTIDE SEQUENCE</scope>
    <source>
        <strain evidence="1">P2K</strain>
    </source>
</reference>
<sequence length="362" mass="39813">MRVLILAKHLSHALGGIEIQCELTARQLAALGHDVCYGAAGGICATLPAVPYAVDRWTPGNAAQTAALIARARPDVIYLRHNKVGLRTTARTAARAGVPLVFAASSLQDVQAFSYHAKHARWTPRRLASVAWQCLRSRWNWSGFRWVSAAVSLNADYTRHLPVARRCHIPDSMEAAAEPFRWPRRFVAWVAQIKDYKNPGAYVELARRCADLEVDFLMVGEVISPRYAWIAQGKDLPANLRYLGVRTPAEVNGILAAAAALVHTCDPEGFGNNFIQAWLQGTPTLSLYFDPGGLITRERLGSVPGDLPGLERDLRALLADEDVRAQTGARAQDYARRQHDPAVNARRLAQLLEEVVHGARAP</sequence>
<comment type="caution">
    <text evidence="1">The sequence shown here is derived from an EMBL/GenBank/DDBJ whole genome shotgun (WGS) entry which is preliminary data.</text>
</comment>
<accession>A0ABT1QT81</accession>
<dbReference type="PANTHER" id="PTHR12526">
    <property type="entry name" value="GLYCOSYLTRANSFERASE"/>
    <property type="match status" value="1"/>
</dbReference>
<evidence type="ECO:0000313" key="1">
    <source>
        <dbReference type="EMBL" id="MCQ4165477.1"/>
    </source>
</evidence>
<dbReference type="RefSeq" id="WP_255914667.1">
    <property type="nucleotide sequence ID" value="NZ_JANFQO010000010.1"/>
</dbReference>
<dbReference type="SUPFAM" id="SSF53756">
    <property type="entry name" value="UDP-Glycosyltransferase/glycogen phosphorylase"/>
    <property type="match status" value="1"/>
</dbReference>
<dbReference type="Proteomes" id="UP001165498">
    <property type="component" value="Unassembled WGS sequence"/>
</dbReference>
<dbReference type="Gene3D" id="3.40.50.2000">
    <property type="entry name" value="Glycogen Phosphorylase B"/>
    <property type="match status" value="2"/>
</dbReference>
<evidence type="ECO:0000313" key="2">
    <source>
        <dbReference type="Proteomes" id="UP001165498"/>
    </source>
</evidence>
<gene>
    <name evidence="1" type="ORF">NM961_12225</name>
</gene>
<keyword evidence="2" id="KW-1185">Reference proteome</keyword>
<proteinExistence type="predicted"/>
<dbReference type="CDD" id="cd03801">
    <property type="entry name" value="GT4_PimA-like"/>
    <property type="match status" value="1"/>
</dbReference>
<name>A0ABT1QT81_9GAMM</name>
<dbReference type="EMBL" id="JANFQO010000010">
    <property type="protein sequence ID" value="MCQ4165477.1"/>
    <property type="molecule type" value="Genomic_DNA"/>
</dbReference>
<organism evidence="1 2">
    <name type="scientific">Tahibacter harae</name>
    <dbReference type="NCBI Taxonomy" id="2963937"/>
    <lineage>
        <taxon>Bacteria</taxon>
        <taxon>Pseudomonadati</taxon>
        <taxon>Pseudomonadota</taxon>
        <taxon>Gammaproteobacteria</taxon>
        <taxon>Lysobacterales</taxon>
        <taxon>Rhodanobacteraceae</taxon>
        <taxon>Tahibacter</taxon>
    </lineage>
</organism>